<evidence type="ECO:0000256" key="1">
    <source>
        <dbReference type="SAM" id="Phobius"/>
    </source>
</evidence>
<feature type="signal peptide" evidence="2">
    <location>
        <begin position="1"/>
        <end position="31"/>
    </location>
</feature>
<dbReference type="AlphaFoldDB" id="A0AAD7MDE2"/>
<dbReference type="Proteomes" id="UP001215598">
    <property type="component" value="Unassembled WGS sequence"/>
</dbReference>
<keyword evidence="1" id="KW-1133">Transmembrane helix</keyword>
<keyword evidence="1" id="KW-0472">Membrane</keyword>
<keyword evidence="4" id="KW-1185">Reference proteome</keyword>
<keyword evidence="2" id="KW-0732">Signal</keyword>
<accession>A0AAD7MDE2</accession>
<keyword evidence="1" id="KW-0812">Transmembrane</keyword>
<comment type="caution">
    <text evidence="3">The sequence shown here is derived from an EMBL/GenBank/DDBJ whole genome shotgun (WGS) entry which is preliminary data.</text>
</comment>
<feature type="chain" id="PRO_5042240947" evidence="2">
    <location>
        <begin position="32"/>
        <end position="158"/>
    </location>
</feature>
<gene>
    <name evidence="3" type="ORF">B0H16DRAFT_583868</name>
</gene>
<organism evidence="3 4">
    <name type="scientific">Mycena metata</name>
    <dbReference type="NCBI Taxonomy" id="1033252"/>
    <lineage>
        <taxon>Eukaryota</taxon>
        <taxon>Fungi</taxon>
        <taxon>Dikarya</taxon>
        <taxon>Basidiomycota</taxon>
        <taxon>Agaricomycotina</taxon>
        <taxon>Agaricomycetes</taxon>
        <taxon>Agaricomycetidae</taxon>
        <taxon>Agaricales</taxon>
        <taxon>Marasmiineae</taxon>
        <taxon>Mycenaceae</taxon>
        <taxon>Mycena</taxon>
    </lineage>
</organism>
<evidence type="ECO:0000256" key="2">
    <source>
        <dbReference type="SAM" id="SignalP"/>
    </source>
</evidence>
<reference evidence="3" key="1">
    <citation type="submission" date="2023-03" db="EMBL/GenBank/DDBJ databases">
        <title>Massive genome expansion in bonnet fungi (Mycena s.s.) driven by repeated elements and novel gene families across ecological guilds.</title>
        <authorList>
            <consortium name="Lawrence Berkeley National Laboratory"/>
            <person name="Harder C.B."/>
            <person name="Miyauchi S."/>
            <person name="Viragh M."/>
            <person name="Kuo A."/>
            <person name="Thoen E."/>
            <person name="Andreopoulos B."/>
            <person name="Lu D."/>
            <person name="Skrede I."/>
            <person name="Drula E."/>
            <person name="Henrissat B."/>
            <person name="Morin E."/>
            <person name="Kohler A."/>
            <person name="Barry K."/>
            <person name="LaButti K."/>
            <person name="Morin E."/>
            <person name="Salamov A."/>
            <person name="Lipzen A."/>
            <person name="Mereny Z."/>
            <person name="Hegedus B."/>
            <person name="Baldrian P."/>
            <person name="Stursova M."/>
            <person name="Weitz H."/>
            <person name="Taylor A."/>
            <person name="Grigoriev I.V."/>
            <person name="Nagy L.G."/>
            <person name="Martin F."/>
            <person name="Kauserud H."/>
        </authorList>
    </citation>
    <scope>NUCLEOTIDE SEQUENCE</scope>
    <source>
        <strain evidence="3">CBHHK182m</strain>
    </source>
</reference>
<dbReference type="EMBL" id="JARKIB010000377">
    <property type="protein sequence ID" value="KAJ7712096.1"/>
    <property type="molecule type" value="Genomic_DNA"/>
</dbReference>
<name>A0AAD7MDE2_9AGAR</name>
<feature type="transmembrane region" description="Helical" evidence="1">
    <location>
        <begin position="111"/>
        <end position="132"/>
    </location>
</feature>
<proteinExistence type="predicted"/>
<protein>
    <submittedName>
        <fullName evidence="3">Uncharacterized protein</fullName>
    </submittedName>
</protein>
<evidence type="ECO:0000313" key="4">
    <source>
        <dbReference type="Proteomes" id="UP001215598"/>
    </source>
</evidence>
<sequence length="158" mass="17575">MRGRGRGIRGHRGFIELPLFSLFSLLPSSRLSSSSSPKLTLHPPTDYRHRPSGAPWARERPTPHVRLEAGAGCGVRLAAADLWVGLLLMLVHPIQSRRKEDGWGLVFRRSWIWACCLGGGMCVGFCAGAGTISMNHENAWNLFTAGLARTANYRRRRR</sequence>
<feature type="transmembrane region" description="Helical" evidence="1">
    <location>
        <begin position="69"/>
        <end position="91"/>
    </location>
</feature>
<evidence type="ECO:0000313" key="3">
    <source>
        <dbReference type="EMBL" id="KAJ7712096.1"/>
    </source>
</evidence>